<evidence type="ECO:0000256" key="3">
    <source>
        <dbReference type="ARBA" id="ARBA00004430"/>
    </source>
</evidence>
<dbReference type="Pfam" id="PF05783">
    <property type="entry name" value="DLIC"/>
    <property type="match status" value="1"/>
</dbReference>
<evidence type="ECO:0000313" key="17">
    <source>
        <dbReference type="Proteomes" id="UP001642483"/>
    </source>
</evidence>
<feature type="region of interest" description="Disordered" evidence="15">
    <location>
        <begin position="300"/>
        <end position="347"/>
    </location>
</feature>
<evidence type="ECO:0000256" key="9">
    <source>
        <dbReference type="ARBA" id="ARBA00022794"/>
    </source>
</evidence>
<evidence type="ECO:0000256" key="4">
    <source>
        <dbReference type="ARBA" id="ARBA00006831"/>
    </source>
</evidence>
<name>A0ABP0G8N5_CLALP</name>
<dbReference type="PANTHER" id="PTHR13236:SF0">
    <property type="entry name" value="CYTOPLASMIC DYNEIN 2 LIGHT INTERMEDIATE CHAIN 1"/>
    <property type="match status" value="1"/>
</dbReference>
<protein>
    <recommendedName>
        <fullName evidence="5">Cytoplasmic dynein 2 light intermediate chain 1</fullName>
    </recommendedName>
</protein>
<evidence type="ECO:0000256" key="2">
    <source>
        <dbReference type="ARBA" id="ARBA00004300"/>
    </source>
</evidence>
<evidence type="ECO:0000313" key="16">
    <source>
        <dbReference type="EMBL" id="CAK8688177.1"/>
    </source>
</evidence>
<evidence type="ECO:0000256" key="5">
    <source>
        <dbReference type="ARBA" id="ARBA00018863"/>
    </source>
</evidence>
<evidence type="ECO:0000256" key="6">
    <source>
        <dbReference type="ARBA" id="ARBA00022473"/>
    </source>
</evidence>
<evidence type="ECO:0000256" key="1">
    <source>
        <dbReference type="ARBA" id="ARBA00004120"/>
    </source>
</evidence>
<evidence type="ECO:0000256" key="15">
    <source>
        <dbReference type="SAM" id="MobiDB-lite"/>
    </source>
</evidence>
<evidence type="ECO:0000256" key="13">
    <source>
        <dbReference type="ARBA" id="ARBA00023212"/>
    </source>
</evidence>
<dbReference type="InterPro" id="IPR040045">
    <property type="entry name" value="DYNC2LI1"/>
</dbReference>
<dbReference type="InterPro" id="IPR027417">
    <property type="entry name" value="P-loop_NTPase"/>
</dbReference>
<dbReference type="Proteomes" id="UP001642483">
    <property type="component" value="Unassembled WGS sequence"/>
</dbReference>
<comment type="similarity">
    <text evidence="4">Belongs to the dynein light intermediate chain family.</text>
</comment>
<keyword evidence="17" id="KW-1185">Reference proteome</keyword>
<gene>
    <name evidence="16" type="ORF">CVLEPA_LOCUS20203</name>
</gene>
<proteinExistence type="inferred from homology"/>
<keyword evidence="6" id="KW-0217">Developmental protein</keyword>
<organism evidence="16 17">
    <name type="scientific">Clavelina lepadiformis</name>
    <name type="common">Light-bulb sea squirt</name>
    <name type="synonym">Ascidia lepadiformis</name>
    <dbReference type="NCBI Taxonomy" id="159417"/>
    <lineage>
        <taxon>Eukaryota</taxon>
        <taxon>Metazoa</taxon>
        <taxon>Chordata</taxon>
        <taxon>Tunicata</taxon>
        <taxon>Ascidiacea</taxon>
        <taxon>Aplousobranchia</taxon>
        <taxon>Clavelinidae</taxon>
        <taxon>Clavelina</taxon>
    </lineage>
</organism>
<comment type="caution">
    <text evidence="16">The sequence shown here is derived from an EMBL/GenBank/DDBJ whole genome shotgun (WGS) entry which is preliminary data.</text>
</comment>
<keyword evidence="7" id="KW-0963">Cytoplasm</keyword>
<evidence type="ECO:0000256" key="10">
    <source>
        <dbReference type="ARBA" id="ARBA00023017"/>
    </source>
</evidence>
<keyword evidence="13" id="KW-0206">Cytoskeleton</keyword>
<keyword evidence="10" id="KW-0243">Dynein</keyword>
<dbReference type="SUPFAM" id="SSF52540">
    <property type="entry name" value="P-loop containing nucleoside triphosphate hydrolases"/>
    <property type="match status" value="1"/>
</dbReference>
<dbReference type="InterPro" id="IPR022780">
    <property type="entry name" value="Dynein_light_int_chain"/>
</dbReference>
<evidence type="ECO:0000256" key="7">
    <source>
        <dbReference type="ARBA" id="ARBA00022490"/>
    </source>
</evidence>
<keyword evidence="8" id="KW-0493">Microtubule</keyword>
<evidence type="ECO:0000256" key="11">
    <source>
        <dbReference type="ARBA" id="ARBA00023069"/>
    </source>
</evidence>
<keyword evidence="11" id="KW-0969">Cilium</keyword>
<keyword evidence="12" id="KW-0505">Motor protein</keyword>
<keyword evidence="9" id="KW-0970">Cilium biogenesis/degradation</keyword>
<accession>A0ABP0G8N5</accession>
<evidence type="ECO:0000256" key="8">
    <source>
        <dbReference type="ARBA" id="ARBA00022701"/>
    </source>
</evidence>
<evidence type="ECO:0000256" key="12">
    <source>
        <dbReference type="ARBA" id="ARBA00023175"/>
    </source>
</evidence>
<dbReference type="Gene3D" id="3.40.50.300">
    <property type="entry name" value="P-loop containing nucleotide triphosphate hydrolases"/>
    <property type="match status" value="1"/>
</dbReference>
<dbReference type="EMBL" id="CAWYQH010000108">
    <property type="protein sequence ID" value="CAK8688177.1"/>
    <property type="molecule type" value="Genomic_DNA"/>
</dbReference>
<sequence length="347" mass="38931">MSGLIRNIWDAANQEVMLTEKDGLKGAEKSCLFVGGKSSGKTTVMLKFLSREDSAKPTTALEYTFARRATNLQHKLTGHIWELGGGTNLRKLVDIPLTLDTLQRMTVLLFLDLSEPNKLWFTAETLLRAMRERLDVVLKTGNKQNPGFQQLMNKAAWERIGGKDRNDANSINPFPVPLFIIGSKFDLYQDMDSDKKKVITKCMRFLAHSNGATAMYVSSKVDTTMRGFKHIMNVSVFDGQLNKSPIIDSTRPLYIPCGMDSMDAIGKAPLASSDIGRITSKNPSETWKIAFCGHFPQDGDVKQADIPDPAKDAQFREPKIDELRAQKDKELEAYKRQESHKWADKIA</sequence>
<keyword evidence="14" id="KW-0966">Cell projection</keyword>
<reference evidence="16 17" key="1">
    <citation type="submission" date="2024-02" db="EMBL/GenBank/DDBJ databases">
        <authorList>
            <person name="Daric V."/>
            <person name="Darras S."/>
        </authorList>
    </citation>
    <scope>NUCLEOTIDE SEQUENCE [LARGE SCALE GENOMIC DNA]</scope>
</reference>
<dbReference type="PANTHER" id="PTHR13236">
    <property type="entry name" value="DYNEIN 2 LIGHT INTERMEDIATE CHAIN, ISOFORM 2"/>
    <property type="match status" value="1"/>
</dbReference>
<comment type="subcellular location">
    <subcellularLocation>
        <location evidence="3">Cytoplasm</location>
        <location evidence="3">Cytoskeleton</location>
        <location evidence="3">Cilium axoneme</location>
    </subcellularLocation>
    <subcellularLocation>
        <location evidence="1">Cytoplasm</location>
        <location evidence="1">Cytoskeleton</location>
        <location evidence="1">Cilium basal body</location>
    </subcellularLocation>
    <subcellularLocation>
        <location evidence="2">Cytoplasm</location>
        <location evidence="2">Cytoskeleton</location>
        <location evidence="2">Microtubule organizing center</location>
        <location evidence="2">Centrosome</location>
    </subcellularLocation>
</comment>
<evidence type="ECO:0000256" key="14">
    <source>
        <dbReference type="ARBA" id="ARBA00023273"/>
    </source>
</evidence>